<proteinExistence type="predicted"/>
<organism evidence="2 3">
    <name type="scientific">Prorocentrum cordatum</name>
    <dbReference type="NCBI Taxonomy" id="2364126"/>
    <lineage>
        <taxon>Eukaryota</taxon>
        <taxon>Sar</taxon>
        <taxon>Alveolata</taxon>
        <taxon>Dinophyceae</taxon>
        <taxon>Prorocentrales</taxon>
        <taxon>Prorocentraceae</taxon>
        <taxon>Prorocentrum</taxon>
    </lineage>
</organism>
<dbReference type="EMBL" id="CAUYUJ010000073">
    <property type="protein sequence ID" value="CAK0788520.1"/>
    <property type="molecule type" value="Genomic_DNA"/>
</dbReference>
<evidence type="ECO:0000256" key="1">
    <source>
        <dbReference type="SAM" id="MobiDB-lite"/>
    </source>
</evidence>
<gene>
    <name evidence="2" type="ORF">PCOR1329_LOCUS393</name>
</gene>
<feature type="region of interest" description="Disordered" evidence="1">
    <location>
        <begin position="1"/>
        <end position="81"/>
    </location>
</feature>
<evidence type="ECO:0000313" key="2">
    <source>
        <dbReference type="EMBL" id="CAK0788520.1"/>
    </source>
</evidence>
<sequence length="561" mass="58344">MEATSSRALRIVAVAGMPPEEARERQGDDGEEAKAEAEARSRKKAADSQPAQETKCDAEAEATVAAPLASPKSRPPSLRQEAAAPVLAPTWLDAGVAAALFREAAAVLVSLEPAGQLCCEICELLSPGTPGSDCSHDHDSEGRLLARAQQRAQRWLPRLDTLAGQLEFEAKEADARAQRVNPRGVLEDARFVCSAAGPAVQRMQTDLGAAAAVGALTLQDELEQFAADVASGACGGRGGPMAGPGMPEALSELWAGFGGAAKGYASFVEEVAKVPCPGEALGAGAAWRRLLAEVEVALLLAHLGGQAMAYIGLAQAQAPSGSCGGLLPDGVVARKVMMSVVLPPLQRRARYVAARVQWWLRRQAALSLERMRTPAEHLPGKLHSPTLARCRAALCSGPAVASLVEEALDVAAAAASAQVLSDLDAVLAAGCLHPRLLLLPGTRPDEGLVGLEVAPRSGAKRRVLEEMQARASVPAHGTQTRALVAACFRKLRTAVAGKAVGLALVAQAAFANRLIDEAARSEQLGSGRCAALTAEHERLTEAGRQAASRASAQGWLRDCEA</sequence>
<protein>
    <submittedName>
        <fullName evidence="2">Uncharacterized protein</fullName>
    </submittedName>
</protein>
<evidence type="ECO:0000313" key="3">
    <source>
        <dbReference type="Proteomes" id="UP001189429"/>
    </source>
</evidence>
<accession>A0ABN9PEG1</accession>
<reference evidence="2" key="1">
    <citation type="submission" date="2023-10" db="EMBL/GenBank/DDBJ databases">
        <authorList>
            <person name="Chen Y."/>
            <person name="Shah S."/>
            <person name="Dougan E. K."/>
            <person name="Thang M."/>
            <person name="Chan C."/>
        </authorList>
    </citation>
    <scope>NUCLEOTIDE SEQUENCE [LARGE SCALE GENOMIC DNA]</scope>
</reference>
<name>A0ABN9PEG1_9DINO</name>
<comment type="caution">
    <text evidence="2">The sequence shown here is derived from an EMBL/GenBank/DDBJ whole genome shotgun (WGS) entry which is preliminary data.</text>
</comment>
<keyword evidence="3" id="KW-1185">Reference proteome</keyword>
<feature type="compositionally biased region" description="Basic and acidic residues" evidence="1">
    <location>
        <begin position="20"/>
        <end position="46"/>
    </location>
</feature>
<dbReference type="Proteomes" id="UP001189429">
    <property type="component" value="Unassembled WGS sequence"/>
</dbReference>